<evidence type="ECO:0008006" key="3">
    <source>
        <dbReference type="Google" id="ProtNLM"/>
    </source>
</evidence>
<evidence type="ECO:0000313" key="2">
    <source>
        <dbReference type="Proteomes" id="UP000243106"/>
    </source>
</evidence>
<organism evidence="1 2">
    <name type="scientific">Roseivivax halotolerans</name>
    <dbReference type="NCBI Taxonomy" id="93684"/>
    <lineage>
        <taxon>Bacteria</taxon>
        <taxon>Pseudomonadati</taxon>
        <taxon>Pseudomonadota</taxon>
        <taxon>Alphaproteobacteria</taxon>
        <taxon>Rhodobacterales</taxon>
        <taxon>Roseobacteraceae</taxon>
        <taxon>Roseivivax</taxon>
    </lineage>
</organism>
<gene>
    <name evidence="1" type="ORF">SAMN05421853_1217</name>
</gene>
<keyword evidence="2" id="KW-1185">Reference proteome</keyword>
<accession>A0A1I6AIG4</accession>
<evidence type="ECO:0000313" key="1">
    <source>
        <dbReference type="EMBL" id="SFQ68479.1"/>
    </source>
</evidence>
<dbReference type="RefSeq" id="WP_093015800.1">
    <property type="nucleotide sequence ID" value="NZ_FOXV01000021.1"/>
</dbReference>
<reference evidence="2" key="1">
    <citation type="submission" date="2016-10" db="EMBL/GenBank/DDBJ databases">
        <authorList>
            <person name="Varghese N."/>
            <person name="Submissions S."/>
        </authorList>
    </citation>
    <scope>NUCLEOTIDE SEQUENCE [LARGE SCALE GENOMIC DNA]</scope>
    <source>
        <strain evidence="2">JCM 10271</strain>
    </source>
</reference>
<dbReference type="EMBL" id="FOXV01000021">
    <property type="protein sequence ID" value="SFQ68479.1"/>
    <property type="molecule type" value="Genomic_DNA"/>
</dbReference>
<dbReference type="STRING" id="93684.SAMN05421853_1217"/>
<dbReference type="Proteomes" id="UP000243106">
    <property type="component" value="Unassembled WGS sequence"/>
</dbReference>
<dbReference type="AlphaFoldDB" id="A0A1I6AIG4"/>
<sequence length="191" mass="21529">MSSRRRLSRDERLEIIRESGKGASAKALASKFGVTERTIFYTLRTEKERRRENSTRTRQVNVSLTDEELRDFDALLGKHGITNRAEGLRRLIQCANGVFQPDEHMVSELNAFRAALNRVGNNVTQIAKRMNEANKKGMRPSFGEGSLAQMRSLAGFVLDFADQVHSLAERRRSHLTLTVNAALKDLADGEK</sequence>
<proteinExistence type="predicted"/>
<name>A0A1I6AIG4_9RHOB</name>
<protein>
    <recommendedName>
        <fullName evidence="3">Mobilisation protein (MobC)</fullName>
    </recommendedName>
</protein>